<protein>
    <submittedName>
        <fullName evidence="1">Uncharacterized protein</fullName>
    </submittedName>
</protein>
<accession>A0A176S735</accession>
<name>A0A176S735_9GAMM</name>
<comment type="caution">
    <text evidence="1">The sequence shown here is derived from an EMBL/GenBank/DDBJ whole genome shotgun (WGS) entry which is preliminary data.</text>
</comment>
<dbReference type="EMBL" id="LUTY01000149">
    <property type="protein sequence ID" value="OAD23820.1"/>
    <property type="molecule type" value="Genomic_DNA"/>
</dbReference>
<sequence>MVISNPWGFHQAQHDCHEKKCRAPVLYYNLTMPRYNHSIDRIAEKVQKIHPIEKIV</sequence>
<dbReference type="AlphaFoldDB" id="A0A176S735"/>
<gene>
    <name evidence="1" type="ORF">THIOM_000337</name>
</gene>
<keyword evidence="2" id="KW-1185">Reference proteome</keyword>
<evidence type="ECO:0000313" key="1">
    <source>
        <dbReference type="EMBL" id="OAD23820.1"/>
    </source>
</evidence>
<organism evidence="1 2">
    <name type="scientific">Candidatus Thiomargarita nelsonii</name>
    <dbReference type="NCBI Taxonomy" id="1003181"/>
    <lineage>
        <taxon>Bacteria</taxon>
        <taxon>Pseudomonadati</taxon>
        <taxon>Pseudomonadota</taxon>
        <taxon>Gammaproteobacteria</taxon>
        <taxon>Thiotrichales</taxon>
        <taxon>Thiotrichaceae</taxon>
        <taxon>Thiomargarita</taxon>
    </lineage>
</organism>
<reference evidence="1 2" key="1">
    <citation type="submission" date="2016-05" db="EMBL/GenBank/DDBJ databases">
        <title>Single-cell genome of chain-forming Candidatus Thiomargarita nelsonii and comparison to other large sulfur-oxidizing bacteria.</title>
        <authorList>
            <person name="Winkel M."/>
            <person name="Salman V."/>
            <person name="Woyke T."/>
            <person name="Schulz-Vogt H."/>
            <person name="Richter M."/>
            <person name="Flood B."/>
            <person name="Bailey J."/>
            <person name="Amann R."/>
            <person name="Mussmann M."/>
        </authorList>
    </citation>
    <scope>NUCLEOTIDE SEQUENCE [LARGE SCALE GENOMIC DNA]</scope>
    <source>
        <strain evidence="1 2">THI036</strain>
    </source>
</reference>
<proteinExistence type="predicted"/>
<dbReference type="Proteomes" id="UP000076962">
    <property type="component" value="Unassembled WGS sequence"/>
</dbReference>
<evidence type="ECO:0000313" key="2">
    <source>
        <dbReference type="Proteomes" id="UP000076962"/>
    </source>
</evidence>